<keyword evidence="3" id="KW-0012">Acyltransferase</keyword>
<feature type="domain" description="N-acetyltransferase" evidence="4">
    <location>
        <begin position="11"/>
        <end position="169"/>
    </location>
</feature>
<dbReference type="PANTHER" id="PTHR10545:SF29">
    <property type="entry name" value="GH14572P-RELATED"/>
    <property type="match status" value="1"/>
</dbReference>
<dbReference type="AlphaFoldDB" id="A0A0K0EH98"/>
<organism evidence="6">
    <name type="scientific">Strongyloides stercoralis</name>
    <name type="common">Threadworm</name>
    <dbReference type="NCBI Taxonomy" id="6248"/>
    <lineage>
        <taxon>Eukaryota</taxon>
        <taxon>Metazoa</taxon>
        <taxon>Ecdysozoa</taxon>
        <taxon>Nematoda</taxon>
        <taxon>Chromadorea</taxon>
        <taxon>Rhabditida</taxon>
        <taxon>Tylenchina</taxon>
        <taxon>Panagrolaimomorpha</taxon>
        <taxon>Strongyloidoidea</taxon>
        <taxon>Strongyloididae</taxon>
        <taxon>Strongyloides</taxon>
    </lineage>
</organism>
<dbReference type="FunFam" id="3.40.630.30:FF:000064">
    <property type="entry name" value="GNAT family acetyltransferase"/>
    <property type="match status" value="1"/>
</dbReference>
<evidence type="ECO:0000313" key="5">
    <source>
        <dbReference type="Proteomes" id="UP000035681"/>
    </source>
</evidence>
<accession>A0A0K0EH98</accession>
<evidence type="ECO:0000259" key="4">
    <source>
        <dbReference type="PROSITE" id="PS51186"/>
    </source>
</evidence>
<dbReference type="PANTHER" id="PTHR10545">
    <property type="entry name" value="DIAMINE N-ACETYLTRANSFERASE"/>
    <property type="match status" value="1"/>
</dbReference>
<evidence type="ECO:0000256" key="3">
    <source>
        <dbReference type="ARBA" id="ARBA00023315"/>
    </source>
</evidence>
<dbReference type="InterPro" id="IPR016181">
    <property type="entry name" value="Acyl_CoA_acyltransferase"/>
</dbReference>
<dbReference type="PROSITE" id="PS51186">
    <property type="entry name" value="GNAT"/>
    <property type="match status" value="1"/>
</dbReference>
<dbReference type="WBParaSite" id="TCONS_00002581.p1">
    <property type="protein sequence ID" value="TCONS_00002581.p1"/>
    <property type="gene ID" value="XLOC_002420"/>
</dbReference>
<comment type="similarity">
    <text evidence="1">Belongs to the acetyltransferase family.</text>
</comment>
<dbReference type="Gene3D" id="3.40.630.30">
    <property type="match status" value="1"/>
</dbReference>
<dbReference type="InterPro" id="IPR051016">
    <property type="entry name" value="Diverse_Substrate_AcTransf"/>
</dbReference>
<evidence type="ECO:0000313" key="6">
    <source>
        <dbReference type="WBParaSite" id="SSTP_0000885600.1"/>
    </source>
</evidence>
<dbReference type="CDD" id="cd04301">
    <property type="entry name" value="NAT_SF"/>
    <property type="match status" value="1"/>
</dbReference>
<dbReference type="Pfam" id="PF00583">
    <property type="entry name" value="Acetyltransf_1"/>
    <property type="match status" value="1"/>
</dbReference>
<protein>
    <submittedName>
        <fullName evidence="6 7">N-acetyltransferase domain-containing protein</fullName>
    </submittedName>
</protein>
<dbReference type="WBParaSite" id="SSTP_0000885600.1">
    <property type="protein sequence ID" value="SSTP_0000885600.1"/>
    <property type="gene ID" value="SSTP_0000885600"/>
</dbReference>
<dbReference type="Proteomes" id="UP000035681">
    <property type="component" value="Unplaced"/>
</dbReference>
<keyword evidence="2" id="KW-0808">Transferase</keyword>
<dbReference type="SUPFAM" id="SSF55729">
    <property type="entry name" value="Acyl-CoA N-acyltransferases (Nat)"/>
    <property type="match status" value="1"/>
</dbReference>
<reference evidence="6" key="1">
    <citation type="submission" date="2015-08" db="UniProtKB">
        <authorList>
            <consortium name="WormBaseParasite"/>
        </authorList>
    </citation>
    <scope>IDENTIFICATION</scope>
</reference>
<proteinExistence type="inferred from homology"/>
<dbReference type="InterPro" id="IPR000182">
    <property type="entry name" value="GNAT_dom"/>
</dbReference>
<evidence type="ECO:0000256" key="2">
    <source>
        <dbReference type="ARBA" id="ARBA00022679"/>
    </source>
</evidence>
<evidence type="ECO:0000313" key="7">
    <source>
        <dbReference type="WBParaSite" id="TCONS_00002581.p1"/>
    </source>
</evidence>
<sequence>MNDFEITKHLYFIKPFTSNDAFEIRKMIKELADYEKLGSQMILTEEDVKNHIDIGILKGFIVVSQENSNEIIGMLLYYIAYSSWKGPFYFIEDIYVKDKYRKYNIGSKLFYEVIKLAKKNNIKKISWNVLKWNIPAINFYKKMGAENLTETEDRQVFNLNEIDIENFKL</sequence>
<name>A0A0K0EH98_STRER</name>
<keyword evidence="5" id="KW-1185">Reference proteome</keyword>
<dbReference type="STRING" id="6248.A0A0K0EH98"/>
<dbReference type="GO" id="GO:0008080">
    <property type="term" value="F:N-acetyltransferase activity"/>
    <property type="evidence" value="ECO:0007669"/>
    <property type="project" value="TreeGrafter"/>
</dbReference>
<evidence type="ECO:0000256" key="1">
    <source>
        <dbReference type="ARBA" id="ARBA00008694"/>
    </source>
</evidence>